<dbReference type="Proteomes" id="UP001281761">
    <property type="component" value="Unassembled WGS sequence"/>
</dbReference>
<keyword evidence="2" id="KW-1185">Reference proteome</keyword>
<comment type="caution">
    <text evidence="1">The sequence shown here is derived from an EMBL/GenBank/DDBJ whole genome shotgun (WGS) entry which is preliminary data.</text>
</comment>
<reference evidence="1 2" key="1">
    <citation type="journal article" date="2022" name="bioRxiv">
        <title>Genomics of Preaxostyla Flagellates Illuminates Evolutionary Transitions and the Path Towards Mitochondrial Loss.</title>
        <authorList>
            <person name="Novak L.V.F."/>
            <person name="Treitli S.C."/>
            <person name="Pyrih J."/>
            <person name="Halakuc P."/>
            <person name="Pipaliya S.V."/>
            <person name="Vacek V."/>
            <person name="Brzon O."/>
            <person name="Soukal P."/>
            <person name="Eme L."/>
            <person name="Dacks J.B."/>
            <person name="Karnkowska A."/>
            <person name="Elias M."/>
            <person name="Hampl V."/>
        </authorList>
    </citation>
    <scope>NUCLEOTIDE SEQUENCE [LARGE SCALE GENOMIC DNA]</scope>
    <source>
        <strain evidence="1">NAU3</strain>
        <tissue evidence="1">Gut</tissue>
    </source>
</reference>
<dbReference type="EMBL" id="JARBJD010000052">
    <property type="protein sequence ID" value="KAK2956767.1"/>
    <property type="molecule type" value="Genomic_DNA"/>
</dbReference>
<organism evidence="1 2">
    <name type="scientific">Blattamonas nauphoetae</name>
    <dbReference type="NCBI Taxonomy" id="2049346"/>
    <lineage>
        <taxon>Eukaryota</taxon>
        <taxon>Metamonada</taxon>
        <taxon>Preaxostyla</taxon>
        <taxon>Oxymonadida</taxon>
        <taxon>Blattamonas</taxon>
    </lineage>
</organism>
<evidence type="ECO:0000313" key="1">
    <source>
        <dbReference type="EMBL" id="KAK2956767.1"/>
    </source>
</evidence>
<accession>A0ABQ9XZ47</accession>
<sequence length="158" mass="17144">MNSSAFVFPKVRLSRSSLKMGTKSSGSSDGLGNNLLAAFTSSSNLLFAKMLTRLKVSIAPRYHTEEVDDKLIRWNEMTWYIGTMETELKEGGVTSTQSGQSSLAVAAIPLSTVGKSGEYTVKMECDDEVKFVDCWYSGARSTVAFTGFALLLAVLLGF</sequence>
<protein>
    <submittedName>
        <fullName evidence="1">Uncharacterized protein</fullName>
    </submittedName>
</protein>
<gene>
    <name evidence="1" type="ORF">BLNAU_8220</name>
</gene>
<evidence type="ECO:0000313" key="2">
    <source>
        <dbReference type="Proteomes" id="UP001281761"/>
    </source>
</evidence>
<name>A0ABQ9XZ47_9EUKA</name>
<proteinExistence type="predicted"/>